<evidence type="ECO:0000313" key="3">
    <source>
        <dbReference type="EMBL" id="VUZ46089.1"/>
    </source>
</evidence>
<reference evidence="3 4" key="1">
    <citation type="submission" date="2019-07" db="EMBL/GenBank/DDBJ databases">
        <authorList>
            <person name="Jastrzebski P J."/>
            <person name="Paukszto L."/>
            <person name="Jastrzebski P J."/>
        </authorList>
    </citation>
    <scope>NUCLEOTIDE SEQUENCE [LARGE SCALE GENOMIC DNA]</scope>
    <source>
        <strain evidence="3 4">WMS-il1</strain>
    </source>
</reference>
<dbReference type="Proteomes" id="UP000321570">
    <property type="component" value="Unassembled WGS sequence"/>
</dbReference>
<dbReference type="EMBL" id="CABIJS010000199">
    <property type="protein sequence ID" value="VUZ46089.1"/>
    <property type="molecule type" value="Genomic_DNA"/>
</dbReference>
<proteinExistence type="inferred from homology"/>
<feature type="domain" description="FAM13A-like" evidence="2">
    <location>
        <begin position="1"/>
        <end position="67"/>
    </location>
</feature>
<comment type="similarity">
    <text evidence="1">Belongs to the FAM13 family.</text>
</comment>
<dbReference type="InterPro" id="IPR059029">
    <property type="entry name" value="FAM13A_dom"/>
</dbReference>
<dbReference type="AlphaFoldDB" id="A0A564YGM1"/>
<protein>
    <recommendedName>
        <fullName evidence="2">FAM13A-like domain-containing protein</fullName>
    </recommendedName>
</protein>
<name>A0A564YGM1_HYMDI</name>
<dbReference type="Pfam" id="PF26116">
    <property type="entry name" value="FAM13A"/>
    <property type="match status" value="1"/>
</dbReference>
<evidence type="ECO:0000313" key="4">
    <source>
        <dbReference type="Proteomes" id="UP000321570"/>
    </source>
</evidence>
<sequence length="74" mass="8904">MELQTELNSVKESKKTLQKFLKEFEHDFERKNGRKVEADDRQPLNPEYMHYKMLKARLASLERLLEARSSRISH</sequence>
<evidence type="ECO:0000259" key="2">
    <source>
        <dbReference type="Pfam" id="PF26116"/>
    </source>
</evidence>
<keyword evidence="4" id="KW-1185">Reference proteome</keyword>
<organism evidence="3 4">
    <name type="scientific">Hymenolepis diminuta</name>
    <name type="common">Rat tapeworm</name>
    <dbReference type="NCBI Taxonomy" id="6216"/>
    <lineage>
        <taxon>Eukaryota</taxon>
        <taxon>Metazoa</taxon>
        <taxon>Spiralia</taxon>
        <taxon>Lophotrochozoa</taxon>
        <taxon>Platyhelminthes</taxon>
        <taxon>Cestoda</taxon>
        <taxon>Eucestoda</taxon>
        <taxon>Cyclophyllidea</taxon>
        <taxon>Hymenolepididae</taxon>
        <taxon>Hymenolepis</taxon>
    </lineage>
</organism>
<dbReference type="PANTHER" id="PTHR15904">
    <property type="entry name" value="FAM13"/>
    <property type="match status" value="1"/>
</dbReference>
<dbReference type="PANTHER" id="PTHR15904:SF17">
    <property type="entry name" value="RHO-GAP DOMAIN-CONTAINING PROTEIN"/>
    <property type="match status" value="1"/>
</dbReference>
<accession>A0A564YGM1</accession>
<dbReference type="InterPro" id="IPR039102">
    <property type="entry name" value="FAM13"/>
</dbReference>
<dbReference type="Gene3D" id="1.10.10.1460">
    <property type="match status" value="1"/>
</dbReference>
<gene>
    <name evidence="3" type="ORF">WMSIL1_LOCUS5864</name>
</gene>
<evidence type="ECO:0000256" key="1">
    <source>
        <dbReference type="ARBA" id="ARBA00007549"/>
    </source>
</evidence>